<sequence>MTDTPNLELRHATPAFRTFAGEKAMSALPRELDRVGASRAVVITVKPILDYPEAMQRLYDALGSKLVGLFDGVVEHSPLPAVNNARQYLEDMKADAIIAVGGGSSVVTARASSILLAEDKDIRELCTQRGADGKLTSPRLSAPKLPQWVVPSTPTSAYAKAGAAVRDPETGERLALFDPKARAQGVILDPVMAVTAPERLAWSASLNVFSMAIEGLQSSTTDPLADALLMGALRGVNEWLPRLASDPKGAQPRLNLMLSSLLSGQGSDFTGGGLAQALSHAIGPRSSASNGVVEALMLPHVTRWNVPVAAERIAGMGAGLGIVDRSVDGVIAEIERLLEVFGVPTRLRDIGVENDDIAEVADHALDDWSITTGPRAVDRQQLIELLTAAW</sequence>
<comment type="caution">
    <text evidence="5">The sequence shown here is derived from an EMBL/GenBank/DDBJ whole genome shotgun (WGS) entry which is preliminary data.</text>
</comment>
<proteinExistence type="inferred from homology"/>
<dbReference type="Proteomes" id="UP000627573">
    <property type="component" value="Unassembled WGS sequence"/>
</dbReference>
<dbReference type="OMA" id="GTRIGMQ"/>
<dbReference type="InterPro" id="IPR001670">
    <property type="entry name" value="ADH_Fe/GldA"/>
</dbReference>
<keyword evidence="2" id="KW-0560">Oxidoreductase</keyword>
<comment type="similarity">
    <text evidence="1">Belongs to the iron-containing alcohol dehydrogenase family.</text>
</comment>
<name>A0A401N0T3_RHOER</name>
<evidence type="ECO:0000313" key="6">
    <source>
        <dbReference type="Proteomes" id="UP000627573"/>
    </source>
</evidence>
<dbReference type="Gene3D" id="3.40.50.1970">
    <property type="match status" value="1"/>
</dbReference>
<evidence type="ECO:0000256" key="1">
    <source>
        <dbReference type="ARBA" id="ARBA00007358"/>
    </source>
</evidence>
<evidence type="ECO:0000259" key="3">
    <source>
        <dbReference type="Pfam" id="PF00465"/>
    </source>
</evidence>
<dbReference type="Pfam" id="PF00465">
    <property type="entry name" value="Fe-ADH"/>
    <property type="match status" value="1"/>
</dbReference>
<gene>
    <name evidence="5" type="ORF">I3517_14215</name>
</gene>
<dbReference type="SUPFAM" id="SSF56796">
    <property type="entry name" value="Dehydroquinate synthase-like"/>
    <property type="match status" value="1"/>
</dbReference>
<dbReference type="GO" id="GO:0004022">
    <property type="term" value="F:alcohol dehydrogenase (NAD+) activity"/>
    <property type="evidence" value="ECO:0007669"/>
    <property type="project" value="TreeGrafter"/>
</dbReference>
<dbReference type="AlphaFoldDB" id="A0A401N0T3"/>
<dbReference type="CDD" id="cd14866">
    <property type="entry name" value="Fe-ADH-like"/>
    <property type="match status" value="1"/>
</dbReference>
<keyword evidence="6" id="KW-1185">Reference proteome</keyword>
<reference evidence="5 6" key="1">
    <citation type="submission" date="2020-12" db="EMBL/GenBank/DDBJ databases">
        <title>Draft genome sequence of furan degrading bacterial strain FUR100.</title>
        <authorList>
            <person name="Woiski C."/>
        </authorList>
    </citation>
    <scope>NUCLEOTIDE SEQUENCE [LARGE SCALE GENOMIC DNA]</scope>
    <source>
        <strain evidence="5 6">FUR100</strain>
    </source>
</reference>
<feature type="domain" description="Fe-containing alcohol dehydrogenase-like C-terminal" evidence="4">
    <location>
        <begin position="204"/>
        <end position="390"/>
    </location>
</feature>
<accession>A0A401N0T3</accession>
<dbReference type="InterPro" id="IPR056798">
    <property type="entry name" value="ADH_Fe_C"/>
</dbReference>
<dbReference type="PANTHER" id="PTHR11496">
    <property type="entry name" value="ALCOHOL DEHYDROGENASE"/>
    <property type="match status" value="1"/>
</dbReference>
<dbReference type="Pfam" id="PF25137">
    <property type="entry name" value="ADH_Fe_C"/>
    <property type="match status" value="1"/>
</dbReference>
<organism evidence="5 6">
    <name type="scientific">Rhodococcus erythropolis</name>
    <name type="common">Arthrobacter picolinophilus</name>
    <dbReference type="NCBI Taxonomy" id="1833"/>
    <lineage>
        <taxon>Bacteria</taxon>
        <taxon>Bacillati</taxon>
        <taxon>Actinomycetota</taxon>
        <taxon>Actinomycetes</taxon>
        <taxon>Mycobacteriales</taxon>
        <taxon>Nocardiaceae</taxon>
        <taxon>Rhodococcus</taxon>
        <taxon>Rhodococcus erythropolis group</taxon>
    </lineage>
</organism>
<evidence type="ECO:0000259" key="4">
    <source>
        <dbReference type="Pfam" id="PF25137"/>
    </source>
</evidence>
<dbReference type="RefSeq" id="WP_020906244.1">
    <property type="nucleotide sequence ID" value="NZ_BHXB01000001.1"/>
</dbReference>
<dbReference type="GO" id="GO:0046872">
    <property type="term" value="F:metal ion binding"/>
    <property type="evidence" value="ECO:0007669"/>
    <property type="project" value="InterPro"/>
</dbReference>
<feature type="domain" description="Alcohol dehydrogenase iron-type/glycerol dehydrogenase GldA" evidence="3">
    <location>
        <begin position="18"/>
        <end position="190"/>
    </location>
</feature>
<dbReference type="PANTHER" id="PTHR11496:SF102">
    <property type="entry name" value="ALCOHOL DEHYDROGENASE 4"/>
    <property type="match status" value="1"/>
</dbReference>
<evidence type="ECO:0000313" key="5">
    <source>
        <dbReference type="EMBL" id="MBH5143764.1"/>
    </source>
</evidence>
<dbReference type="Gene3D" id="1.20.1090.10">
    <property type="entry name" value="Dehydroquinate synthase-like - alpha domain"/>
    <property type="match status" value="1"/>
</dbReference>
<protein>
    <submittedName>
        <fullName evidence="5">Iron-containing alcohol dehydrogenase</fullName>
    </submittedName>
</protein>
<dbReference type="InterPro" id="IPR039697">
    <property type="entry name" value="Alcohol_dehydrogenase_Fe"/>
</dbReference>
<dbReference type="EMBL" id="JAECSB010000044">
    <property type="protein sequence ID" value="MBH5143764.1"/>
    <property type="molecule type" value="Genomic_DNA"/>
</dbReference>
<evidence type="ECO:0000256" key="2">
    <source>
        <dbReference type="ARBA" id="ARBA00023002"/>
    </source>
</evidence>